<keyword evidence="2" id="KW-1185">Reference proteome</keyword>
<comment type="caution">
    <text evidence="1">The sequence shown here is derived from an EMBL/GenBank/DDBJ whole genome shotgun (WGS) entry which is preliminary data.</text>
</comment>
<sequence length="122" mass="14001">MLAHRPGTNAQIRTCPTSPFLTQHLGSLLDTHLRDKRWMKPFVMPEAMDVGKLAYIMNRLQLLVPSGFTFDFSLESGNMTQLIELNPFGALSVCRKYLFNWIKNARLLYGLEDGFVFFMVLV</sequence>
<evidence type="ECO:0000313" key="1">
    <source>
        <dbReference type="EMBL" id="KAF2471621.1"/>
    </source>
</evidence>
<name>A0ACB6QZJ7_9PLEO</name>
<evidence type="ECO:0000313" key="2">
    <source>
        <dbReference type="Proteomes" id="UP000799755"/>
    </source>
</evidence>
<reference evidence="1" key="1">
    <citation type="journal article" date="2020" name="Stud. Mycol.">
        <title>101 Dothideomycetes genomes: a test case for predicting lifestyles and emergence of pathogens.</title>
        <authorList>
            <person name="Haridas S."/>
            <person name="Albert R."/>
            <person name="Binder M."/>
            <person name="Bloem J."/>
            <person name="Labutti K."/>
            <person name="Salamov A."/>
            <person name="Andreopoulos B."/>
            <person name="Baker S."/>
            <person name="Barry K."/>
            <person name="Bills G."/>
            <person name="Bluhm B."/>
            <person name="Cannon C."/>
            <person name="Castanera R."/>
            <person name="Culley D."/>
            <person name="Daum C."/>
            <person name="Ezra D."/>
            <person name="Gonzalez J."/>
            <person name="Henrissat B."/>
            <person name="Kuo A."/>
            <person name="Liang C."/>
            <person name="Lipzen A."/>
            <person name="Lutzoni F."/>
            <person name="Magnuson J."/>
            <person name="Mondo S."/>
            <person name="Nolan M."/>
            <person name="Ohm R."/>
            <person name="Pangilinan J."/>
            <person name="Park H.-J."/>
            <person name="Ramirez L."/>
            <person name="Alfaro M."/>
            <person name="Sun H."/>
            <person name="Tritt A."/>
            <person name="Yoshinaga Y."/>
            <person name="Zwiers L.-H."/>
            <person name="Turgeon B."/>
            <person name="Goodwin S."/>
            <person name="Spatafora J."/>
            <person name="Crous P."/>
            <person name="Grigoriev I."/>
        </authorList>
    </citation>
    <scope>NUCLEOTIDE SEQUENCE</scope>
    <source>
        <strain evidence="1">ATCC 200398</strain>
    </source>
</reference>
<accession>A0ACB6QZJ7</accession>
<dbReference type="EMBL" id="MU003504">
    <property type="protein sequence ID" value="KAF2471621.1"/>
    <property type="molecule type" value="Genomic_DNA"/>
</dbReference>
<proteinExistence type="predicted"/>
<organism evidence="1 2">
    <name type="scientific">Lindgomyces ingoldianus</name>
    <dbReference type="NCBI Taxonomy" id="673940"/>
    <lineage>
        <taxon>Eukaryota</taxon>
        <taxon>Fungi</taxon>
        <taxon>Dikarya</taxon>
        <taxon>Ascomycota</taxon>
        <taxon>Pezizomycotina</taxon>
        <taxon>Dothideomycetes</taxon>
        <taxon>Pleosporomycetidae</taxon>
        <taxon>Pleosporales</taxon>
        <taxon>Lindgomycetaceae</taxon>
        <taxon>Lindgomyces</taxon>
    </lineage>
</organism>
<dbReference type="Proteomes" id="UP000799755">
    <property type="component" value="Unassembled WGS sequence"/>
</dbReference>
<gene>
    <name evidence="1" type="ORF">BDR25DRAFT_313555</name>
</gene>
<protein>
    <submittedName>
        <fullName evidence="1">Uncharacterized protein</fullName>
    </submittedName>
</protein>